<accession>A0A0A9WPY7</accession>
<evidence type="ECO:0000313" key="1">
    <source>
        <dbReference type="EMBL" id="JAG10512.1"/>
    </source>
</evidence>
<dbReference type="GO" id="GO:0016301">
    <property type="term" value="F:kinase activity"/>
    <property type="evidence" value="ECO:0007669"/>
    <property type="project" value="UniProtKB-KW"/>
</dbReference>
<reference evidence="1" key="1">
    <citation type="journal article" date="2014" name="PLoS ONE">
        <title>Transcriptome-Based Identification of ABC Transporters in the Western Tarnished Plant Bug Lygus hesperus.</title>
        <authorList>
            <person name="Hull J.J."/>
            <person name="Chaney K."/>
            <person name="Geib S.M."/>
            <person name="Fabrick J.A."/>
            <person name="Brent C.S."/>
            <person name="Walsh D."/>
            <person name="Lavine L.C."/>
        </authorList>
    </citation>
    <scope>NUCLEOTIDE SEQUENCE</scope>
</reference>
<organism evidence="1">
    <name type="scientific">Lygus hesperus</name>
    <name type="common">Western plant bug</name>
    <dbReference type="NCBI Taxonomy" id="30085"/>
    <lineage>
        <taxon>Eukaryota</taxon>
        <taxon>Metazoa</taxon>
        <taxon>Ecdysozoa</taxon>
        <taxon>Arthropoda</taxon>
        <taxon>Hexapoda</taxon>
        <taxon>Insecta</taxon>
        <taxon>Pterygota</taxon>
        <taxon>Neoptera</taxon>
        <taxon>Paraneoptera</taxon>
        <taxon>Hemiptera</taxon>
        <taxon>Heteroptera</taxon>
        <taxon>Panheteroptera</taxon>
        <taxon>Cimicomorpha</taxon>
        <taxon>Miridae</taxon>
        <taxon>Mirini</taxon>
        <taxon>Lygus</taxon>
    </lineage>
</organism>
<keyword evidence="1" id="KW-0418">Kinase</keyword>
<gene>
    <name evidence="1" type="primary">cmk_8</name>
    <name evidence="1" type="ORF">CM83_22559</name>
</gene>
<name>A0A0A9WPY7_LYGHE</name>
<reference evidence="1" key="2">
    <citation type="submission" date="2014-07" db="EMBL/GenBank/DDBJ databases">
        <authorList>
            <person name="Hull J."/>
        </authorList>
    </citation>
    <scope>NUCLEOTIDE SEQUENCE</scope>
</reference>
<keyword evidence="1" id="KW-0808">Transferase</keyword>
<proteinExistence type="predicted"/>
<feature type="non-terminal residue" evidence="1">
    <location>
        <position position="585"/>
    </location>
</feature>
<protein>
    <submittedName>
        <fullName evidence="1">Cytidylate kinase</fullName>
    </submittedName>
</protein>
<dbReference type="AlphaFoldDB" id="A0A0A9WPY7"/>
<dbReference type="EMBL" id="GBHO01033092">
    <property type="protein sequence ID" value="JAG10512.1"/>
    <property type="molecule type" value="Transcribed_RNA"/>
</dbReference>
<sequence>MTQDIRGFVFVLILAKAPWPIPANRIFYDLTFAEAVQKSEKCKRCAPGRPCMFEAMPKLPYENNFQLEYAEFLTDDELNAKWTGQKDFCDCTPDLWGGAHWKETPSRGCGELVNHLCEGDHPCKGFEPCVPYGLSFTCTCPEFDSQICNFKVNISKPMNPAPWAFVYKPELVPFMNSPVFNPYLSYWIRGLILVFSGLPRVPGVPKLPSWPVEPDKENFYPYGWGSCVYYSFDDGRDFCSIGVELDIIWHKDKKKWGSTHRNREECYENLEEKLYYADKYLCDMIPEENRLRTVIPNDFWYRVDLNPDNPDNIMIPGDPLPVGRRFKMRLLMSNTVEYLPPPGYRAQPEHARNDIRFISWRFSQNIKYPEPLPYATTYQLHLRHCTFRFTYTGCTENKDPRAQPVYHQHNEIVLRAERHKWPTVKGCPSMVTIASRWWVEPGHLYNDDGTYDFNDLSLNNEPWPLNDNNIRAKDKDHPNQAGYGGETFTHRIVWRHFRDQYGILYDSYMVVVHDFEQKGHPRSHVSVEEGLTYETRNLCYFRWKYVPETIRPLSEYISKSCDDDSPLELKIFRPFYFREPIKIEW</sequence>